<dbReference type="InterPro" id="IPR002774">
    <property type="entry name" value="Flagellin_arc-type"/>
</dbReference>
<comment type="caution">
    <text evidence="6">The sequence shown here is derived from an EMBL/GenBank/DDBJ whole genome shotgun (WGS) entry which is preliminary data.</text>
</comment>
<keyword evidence="5" id="KW-1133">Transmembrane helix</keyword>
<dbReference type="RefSeq" id="WP_256399403.1">
    <property type="nucleotide sequence ID" value="NZ_JANHJR010000002.1"/>
</dbReference>
<feature type="transmembrane region" description="Helical" evidence="5">
    <location>
        <begin position="14"/>
        <end position="37"/>
    </location>
</feature>
<dbReference type="InterPro" id="IPR013373">
    <property type="entry name" value="Flagellin/pilin_N_arc"/>
</dbReference>
<dbReference type="GO" id="GO:0097589">
    <property type="term" value="C:archaeal-type flagellum"/>
    <property type="evidence" value="ECO:0007669"/>
    <property type="project" value="UniProtKB-SubCell"/>
</dbReference>
<dbReference type="PANTHER" id="PTHR35903:SF1">
    <property type="entry name" value="FLAGELLIN B1"/>
    <property type="match status" value="1"/>
</dbReference>
<keyword evidence="5" id="KW-0472">Membrane</keyword>
<keyword evidence="7" id="KW-1185">Reference proteome</keyword>
<comment type="similarity">
    <text evidence="2 4">Belongs to the archaeal flagellin family.</text>
</comment>
<dbReference type="Pfam" id="PF01917">
    <property type="entry name" value="Flagellin_arch-type"/>
    <property type="match status" value="1"/>
</dbReference>
<organism evidence="6 7">
    <name type="scientific">Haloarchaeobius litoreus</name>
    <dbReference type="NCBI Taxonomy" id="755306"/>
    <lineage>
        <taxon>Archaea</taxon>
        <taxon>Methanobacteriati</taxon>
        <taxon>Methanobacteriota</taxon>
        <taxon>Stenosarchaea group</taxon>
        <taxon>Halobacteria</taxon>
        <taxon>Halobacteriales</taxon>
        <taxon>Halorubellaceae</taxon>
        <taxon>Haloarchaeobius</taxon>
    </lineage>
</organism>
<evidence type="ECO:0000256" key="2">
    <source>
        <dbReference type="ARBA" id="ARBA00010256"/>
    </source>
</evidence>
<protein>
    <recommendedName>
        <fullName evidence="4">Flagellin</fullName>
    </recommendedName>
</protein>
<evidence type="ECO:0000256" key="1">
    <source>
        <dbReference type="ARBA" id="ARBA00004618"/>
    </source>
</evidence>
<proteinExistence type="inferred from homology"/>
<accession>A0ABD6DFI3</accession>
<dbReference type="EMBL" id="JBHUDO010000001">
    <property type="protein sequence ID" value="MFD1644120.1"/>
    <property type="molecule type" value="Genomic_DNA"/>
</dbReference>
<keyword evidence="3 4" id="KW-0974">Archaeal flagellum</keyword>
<dbReference type="Proteomes" id="UP001597034">
    <property type="component" value="Unassembled WGS sequence"/>
</dbReference>
<reference evidence="6 7" key="1">
    <citation type="journal article" date="2019" name="Int. J. Syst. Evol. Microbiol.">
        <title>The Global Catalogue of Microorganisms (GCM) 10K type strain sequencing project: providing services to taxonomists for standard genome sequencing and annotation.</title>
        <authorList>
            <consortium name="The Broad Institute Genomics Platform"/>
            <consortium name="The Broad Institute Genome Sequencing Center for Infectious Disease"/>
            <person name="Wu L."/>
            <person name="Ma J."/>
        </authorList>
    </citation>
    <scope>NUCLEOTIDE SEQUENCE [LARGE SCALE GENOMIC DNA]</scope>
    <source>
        <strain evidence="6 7">CGMCC 1.10390</strain>
    </source>
</reference>
<comment type="function">
    <text evidence="4">Flagellin is the subunit protein which polymerizes to form the filaments of archaeal flagella.</text>
</comment>
<comment type="subcellular location">
    <subcellularLocation>
        <location evidence="1 4">Archaeal flagellum</location>
    </subcellularLocation>
</comment>
<evidence type="ECO:0000256" key="4">
    <source>
        <dbReference type="RuleBase" id="RU361282"/>
    </source>
</evidence>
<evidence type="ECO:0000313" key="6">
    <source>
        <dbReference type="EMBL" id="MFD1644120.1"/>
    </source>
</evidence>
<name>A0ABD6DFI3_9EURY</name>
<evidence type="ECO:0000256" key="5">
    <source>
        <dbReference type="SAM" id="Phobius"/>
    </source>
</evidence>
<evidence type="ECO:0000313" key="7">
    <source>
        <dbReference type="Proteomes" id="UP001597034"/>
    </source>
</evidence>
<dbReference type="PANTHER" id="PTHR35903">
    <property type="entry name" value="FLAGELLIN B1"/>
    <property type="match status" value="1"/>
</dbReference>
<dbReference type="AlphaFoldDB" id="A0ABD6DFI3"/>
<gene>
    <name evidence="6" type="ORF">ACFSBL_00320</name>
</gene>
<sequence length="194" mass="19908">MIVDVTENDERGQVGIGTLIIFIAMVLVAAVAAGVLINTAGLLESTASDTGADSQAQVSNQIDVVTAVGEVNTSAGHISTLNFTVKKSAGSDQLDLQDATIEFLSADASTTLEYGASTSATNFSTESLVGNGDQVLDNTTERVRITVDVSNSGIGDPLDDGEEATVRFVDQSGATTIYGVNVPDTLSGETFVAV</sequence>
<keyword evidence="5" id="KW-0812">Transmembrane</keyword>
<evidence type="ECO:0000256" key="3">
    <source>
        <dbReference type="ARBA" id="ARBA00022440"/>
    </source>
</evidence>
<dbReference type="NCBIfam" id="TIGR02537">
    <property type="entry name" value="arch_flag_Nterm"/>
    <property type="match status" value="1"/>
</dbReference>